<name>A0A9P6DP77_9AGAM</name>
<accession>A0A9P6DP77</accession>
<keyword evidence="1" id="KW-0732">Signal</keyword>
<dbReference type="Proteomes" id="UP000886523">
    <property type="component" value="Unassembled WGS sequence"/>
</dbReference>
<dbReference type="AlphaFoldDB" id="A0A9P6DP77"/>
<gene>
    <name evidence="2" type="ORF">BS47DRAFT_1487832</name>
</gene>
<dbReference type="EMBL" id="MU129030">
    <property type="protein sequence ID" value="KAF9509721.1"/>
    <property type="molecule type" value="Genomic_DNA"/>
</dbReference>
<comment type="caution">
    <text evidence="2">The sequence shown here is derived from an EMBL/GenBank/DDBJ whole genome shotgun (WGS) entry which is preliminary data.</text>
</comment>
<proteinExistence type="predicted"/>
<protein>
    <submittedName>
        <fullName evidence="2">Uncharacterized protein</fullName>
    </submittedName>
</protein>
<reference evidence="2" key="1">
    <citation type="journal article" date="2020" name="Nat. Commun.">
        <title>Large-scale genome sequencing of mycorrhizal fungi provides insights into the early evolution of symbiotic traits.</title>
        <authorList>
            <person name="Miyauchi S."/>
            <person name="Kiss E."/>
            <person name="Kuo A."/>
            <person name="Drula E."/>
            <person name="Kohler A."/>
            <person name="Sanchez-Garcia M."/>
            <person name="Morin E."/>
            <person name="Andreopoulos B."/>
            <person name="Barry K.W."/>
            <person name="Bonito G."/>
            <person name="Buee M."/>
            <person name="Carver A."/>
            <person name="Chen C."/>
            <person name="Cichocki N."/>
            <person name="Clum A."/>
            <person name="Culley D."/>
            <person name="Crous P.W."/>
            <person name="Fauchery L."/>
            <person name="Girlanda M."/>
            <person name="Hayes R.D."/>
            <person name="Keri Z."/>
            <person name="LaButti K."/>
            <person name="Lipzen A."/>
            <person name="Lombard V."/>
            <person name="Magnuson J."/>
            <person name="Maillard F."/>
            <person name="Murat C."/>
            <person name="Nolan M."/>
            <person name="Ohm R.A."/>
            <person name="Pangilinan J."/>
            <person name="Pereira M.F."/>
            <person name="Perotto S."/>
            <person name="Peter M."/>
            <person name="Pfister S."/>
            <person name="Riley R."/>
            <person name="Sitrit Y."/>
            <person name="Stielow J.B."/>
            <person name="Szollosi G."/>
            <person name="Zifcakova L."/>
            <person name="Stursova M."/>
            <person name="Spatafora J.W."/>
            <person name="Tedersoo L."/>
            <person name="Vaario L.M."/>
            <person name="Yamada A."/>
            <person name="Yan M."/>
            <person name="Wang P."/>
            <person name="Xu J."/>
            <person name="Bruns T."/>
            <person name="Baldrian P."/>
            <person name="Vilgalys R."/>
            <person name="Dunand C."/>
            <person name="Henrissat B."/>
            <person name="Grigoriev I.V."/>
            <person name="Hibbett D."/>
            <person name="Nagy L.G."/>
            <person name="Martin F.M."/>
        </authorList>
    </citation>
    <scope>NUCLEOTIDE SEQUENCE</scope>
    <source>
        <strain evidence="2">UP504</strain>
    </source>
</reference>
<evidence type="ECO:0000256" key="1">
    <source>
        <dbReference type="SAM" id="SignalP"/>
    </source>
</evidence>
<dbReference type="OrthoDB" id="1898221at2759"/>
<evidence type="ECO:0000313" key="2">
    <source>
        <dbReference type="EMBL" id="KAF9509721.1"/>
    </source>
</evidence>
<feature type="chain" id="PRO_5040443042" evidence="1">
    <location>
        <begin position="18"/>
        <end position="208"/>
    </location>
</feature>
<evidence type="ECO:0000313" key="3">
    <source>
        <dbReference type="Proteomes" id="UP000886523"/>
    </source>
</evidence>
<feature type="signal peptide" evidence="1">
    <location>
        <begin position="1"/>
        <end position="17"/>
    </location>
</feature>
<sequence>MIFIHPTLLPVLTQTSALLGVSDSEGRRFVIMSYADHDRADEKGVIGDEWTRLSQPFGQGKLPSEELFTGDQVHDTTVMCYSPVAFSSTPVFLSRFDRGLGSQQGRRGTTHNNLVLFLAAYRAYFEKDHPKTAFTVGVLPYYHIAGYTPFRFCPEARILVDRIIIRLALCLLFDIFVRVPQVVMNRFPPHLFPQIVEKYKISMRRPEC</sequence>
<keyword evidence="3" id="KW-1185">Reference proteome</keyword>
<organism evidence="2 3">
    <name type="scientific">Hydnum rufescens UP504</name>
    <dbReference type="NCBI Taxonomy" id="1448309"/>
    <lineage>
        <taxon>Eukaryota</taxon>
        <taxon>Fungi</taxon>
        <taxon>Dikarya</taxon>
        <taxon>Basidiomycota</taxon>
        <taxon>Agaricomycotina</taxon>
        <taxon>Agaricomycetes</taxon>
        <taxon>Cantharellales</taxon>
        <taxon>Hydnaceae</taxon>
        <taxon>Hydnum</taxon>
    </lineage>
</organism>